<reference evidence="2 3" key="1">
    <citation type="submission" date="2018-02" db="EMBL/GenBank/DDBJ databases">
        <title>Draft genome sequencing of Burkholderia cepacia Y14-15.</title>
        <authorList>
            <person name="Zheng B.-X."/>
        </authorList>
    </citation>
    <scope>NUCLEOTIDE SEQUENCE [LARGE SCALE GENOMIC DNA]</scope>
    <source>
        <strain evidence="2 3">Y14-15</strain>
    </source>
</reference>
<gene>
    <name evidence="2" type="ORF">C5615_25495</name>
</gene>
<dbReference type="Proteomes" id="UP000238206">
    <property type="component" value="Unassembled WGS sequence"/>
</dbReference>
<dbReference type="PROSITE" id="PS51257">
    <property type="entry name" value="PROKAR_LIPOPROTEIN"/>
    <property type="match status" value="1"/>
</dbReference>
<sequence>MFRHPLAPLLSLACALAAGCAGTPGTPDLPPGAQAPGAPHPGTIVVRYAWNGSTQTWRAPDVAASFAFRCFDAHGQPAERARAAWCVPVVEIESVSVDAGGRAVAPAAAARIESTAYGPGRRFLDHTTAVSAGLRPGP</sequence>
<dbReference type="EMBL" id="PUIQ01000036">
    <property type="protein sequence ID" value="PQP14680.1"/>
    <property type="molecule type" value="Genomic_DNA"/>
</dbReference>
<evidence type="ECO:0000313" key="3">
    <source>
        <dbReference type="Proteomes" id="UP000238206"/>
    </source>
</evidence>
<name>A0A2S8IIT0_BURCE</name>
<evidence type="ECO:0008006" key="4">
    <source>
        <dbReference type="Google" id="ProtNLM"/>
    </source>
</evidence>
<organism evidence="2 3">
    <name type="scientific">Burkholderia cepacia</name>
    <name type="common">Pseudomonas cepacia</name>
    <dbReference type="NCBI Taxonomy" id="292"/>
    <lineage>
        <taxon>Bacteria</taxon>
        <taxon>Pseudomonadati</taxon>
        <taxon>Pseudomonadota</taxon>
        <taxon>Betaproteobacteria</taxon>
        <taxon>Burkholderiales</taxon>
        <taxon>Burkholderiaceae</taxon>
        <taxon>Burkholderia</taxon>
        <taxon>Burkholderia cepacia complex</taxon>
    </lineage>
</organism>
<accession>A0A2S8IIT0</accession>
<feature type="signal peptide" evidence="1">
    <location>
        <begin position="1"/>
        <end position="20"/>
    </location>
</feature>
<proteinExistence type="predicted"/>
<protein>
    <recommendedName>
        <fullName evidence="4">Lipoprotein</fullName>
    </recommendedName>
</protein>
<dbReference type="RefSeq" id="WP_105392348.1">
    <property type="nucleotide sequence ID" value="NZ_PUIQ01000036.1"/>
</dbReference>
<evidence type="ECO:0000313" key="2">
    <source>
        <dbReference type="EMBL" id="PQP14680.1"/>
    </source>
</evidence>
<feature type="chain" id="PRO_5015708419" description="Lipoprotein" evidence="1">
    <location>
        <begin position="21"/>
        <end position="138"/>
    </location>
</feature>
<comment type="caution">
    <text evidence="2">The sequence shown here is derived from an EMBL/GenBank/DDBJ whole genome shotgun (WGS) entry which is preliminary data.</text>
</comment>
<keyword evidence="1" id="KW-0732">Signal</keyword>
<evidence type="ECO:0000256" key="1">
    <source>
        <dbReference type="SAM" id="SignalP"/>
    </source>
</evidence>
<dbReference type="AlphaFoldDB" id="A0A2S8IIT0"/>